<evidence type="ECO:0000256" key="1">
    <source>
        <dbReference type="SAM" id="Coils"/>
    </source>
</evidence>
<proteinExistence type="predicted"/>
<evidence type="ECO:0000256" key="2">
    <source>
        <dbReference type="SAM" id="MobiDB-lite"/>
    </source>
</evidence>
<dbReference type="EMBL" id="MN740357">
    <property type="protein sequence ID" value="QHU02442.1"/>
    <property type="molecule type" value="Genomic_DNA"/>
</dbReference>
<sequence length="126" mass="14546">MLFWVIQQTIISVVLIISVHYIYIFFKNNLTIPKTKDLVNKPREQYKKIYNSLRENKDDTKEMKNELKNYLKTLTASKKPNKTKGNQSNGIQSNGNQSNGFQSNGFQSNGIQTAENIFSPSNFTNY</sequence>
<protein>
    <submittedName>
        <fullName evidence="4">Uncharacterized protein</fullName>
    </submittedName>
</protein>
<keyword evidence="3" id="KW-0472">Membrane</keyword>
<evidence type="ECO:0000256" key="3">
    <source>
        <dbReference type="SAM" id="Phobius"/>
    </source>
</evidence>
<accession>A0A6C0J9X6</accession>
<keyword evidence="3" id="KW-0812">Transmembrane</keyword>
<feature type="transmembrane region" description="Helical" evidence="3">
    <location>
        <begin position="6"/>
        <end position="26"/>
    </location>
</feature>
<keyword evidence="3" id="KW-1133">Transmembrane helix</keyword>
<reference evidence="4" key="1">
    <citation type="journal article" date="2020" name="Nature">
        <title>Giant virus diversity and host interactions through global metagenomics.</title>
        <authorList>
            <person name="Schulz F."/>
            <person name="Roux S."/>
            <person name="Paez-Espino D."/>
            <person name="Jungbluth S."/>
            <person name="Walsh D.A."/>
            <person name="Denef V.J."/>
            <person name="McMahon K.D."/>
            <person name="Konstantinidis K.T."/>
            <person name="Eloe-Fadrosh E.A."/>
            <person name="Kyrpides N.C."/>
            <person name="Woyke T."/>
        </authorList>
    </citation>
    <scope>NUCLEOTIDE SEQUENCE</scope>
    <source>
        <strain evidence="4">GVMAG-M-3300025880-75</strain>
    </source>
</reference>
<organism evidence="4">
    <name type="scientific">viral metagenome</name>
    <dbReference type="NCBI Taxonomy" id="1070528"/>
    <lineage>
        <taxon>unclassified sequences</taxon>
        <taxon>metagenomes</taxon>
        <taxon>organismal metagenomes</taxon>
    </lineage>
</organism>
<evidence type="ECO:0000313" key="4">
    <source>
        <dbReference type="EMBL" id="QHU02442.1"/>
    </source>
</evidence>
<feature type="coiled-coil region" evidence="1">
    <location>
        <begin position="43"/>
        <end position="73"/>
    </location>
</feature>
<dbReference type="AlphaFoldDB" id="A0A6C0J9X6"/>
<feature type="compositionally biased region" description="Low complexity" evidence="2">
    <location>
        <begin position="85"/>
        <end position="106"/>
    </location>
</feature>
<keyword evidence="1" id="KW-0175">Coiled coil</keyword>
<name>A0A6C0J9X6_9ZZZZ</name>
<feature type="region of interest" description="Disordered" evidence="2">
    <location>
        <begin position="73"/>
        <end position="106"/>
    </location>
</feature>